<dbReference type="SUPFAM" id="SSF50249">
    <property type="entry name" value="Nucleic acid-binding proteins"/>
    <property type="match status" value="1"/>
</dbReference>
<evidence type="ECO:0000256" key="4">
    <source>
        <dbReference type="ARBA" id="ARBA00022980"/>
    </source>
</evidence>
<gene>
    <name evidence="6" type="ORF">MNBD_NITROSPIRAE01-2255</name>
</gene>
<keyword evidence="5" id="KW-0687">Ribonucleoprotein</keyword>
<dbReference type="Pfam" id="PF00366">
    <property type="entry name" value="Ribosomal_S17"/>
    <property type="match status" value="1"/>
</dbReference>
<dbReference type="CDD" id="cd00364">
    <property type="entry name" value="Ribosomal_uS17"/>
    <property type="match status" value="1"/>
</dbReference>
<dbReference type="InterPro" id="IPR012340">
    <property type="entry name" value="NA-bd_OB-fold"/>
</dbReference>
<dbReference type="GO" id="GO:0005739">
    <property type="term" value="C:mitochondrion"/>
    <property type="evidence" value="ECO:0007669"/>
    <property type="project" value="TreeGrafter"/>
</dbReference>
<name>A0A3B1DFJ8_9ZZZZ</name>
<dbReference type="GO" id="GO:0005840">
    <property type="term" value="C:ribosome"/>
    <property type="evidence" value="ECO:0007669"/>
    <property type="project" value="UniProtKB-KW"/>
</dbReference>
<dbReference type="PANTHER" id="PTHR10744:SF1">
    <property type="entry name" value="SMALL RIBOSOMAL SUBUNIT PROTEIN US17M"/>
    <property type="match status" value="1"/>
</dbReference>
<evidence type="ECO:0000313" key="6">
    <source>
        <dbReference type="EMBL" id="VAX27427.1"/>
    </source>
</evidence>
<protein>
    <submittedName>
        <fullName evidence="6">SSU ribosomal protein S17p (S11e)</fullName>
    </submittedName>
</protein>
<dbReference type="NCBIfam" id="TIGR03635">
    <property type="entry name" value="uS17_bact"/>
    <property type="match status" value="1"/>
</dbReference>
<dbReference type="PANTHER" id="PTHR10744">
    <property type="entry name" value="40S RIBOSOMAL PROTEIN S11 FAMILY MEMBER"/>
    <property type="match status" value="1"/>
</dbReference>
<dbReference type="GO" id="GO:0003735">
    <property type="term" value="F:structural constituent of ribosome"/>
    <property type="evidence" value="ECO:0007669"/>
    <property type="project" value="InterPro"/>
</dbReference>
<evidence type="ECO:0000256" key="3">
    <source>
        <dbReference type="ARBA" id="ARBA00022884"/>
    </source>
</evidence>
<keyword evidence="2" id="KW-0699">rRNA-binding</keyword>
<dbReference type="GO" id="GO:0019843">
    <property type="term" value="F:rRNA binding"/>
    <property type="evidence" value="ECO:0007669"/>
    <property type="project" value="UniProtKB-KW"/>
</dbReference>
<dbReference type="GO" id="GO:0006412">
    <property type="term" value="P:translation"/>
    <property type="evidence" value="ECO:0007669"/>
    <property type="project" value="InterPro"/>
</dbReference>
<proteinExistence type="inferred from homology"/>
<dbReference type="NCBIfam" id="NF004123">
    <property type="entry name" value="PRK05610.1"/>
    <property type="match status" value="1"/>
</dbReference>
<keyword evidence="4 6" id="KW-0689">Ribosomal protein</keyword>
<evidence type="ECO:0000256" key="1">
    <source>
        <dbReference type="ARBA" id="ARBA00010254"/>
    </source>
</evidence>
<accession>A0A3B1DFJ8</accession>
<dbReference type="Gene3D" id="2.40.50.140">
    <property type="entry name" value="Nucleic acid-binding proteins"/>
    <property type="match status" value="1"/>
</dbReference>
<evidence type="ECO:0000256" key="5">
    <source>
        <dbReference type="ARBA" id="ARBA00023274"/>
    </source>
</evidence>
<dbReference type="PROSITE" id="PS00056">
    <property type="entry name" value="RIBOSOMAL_S17"/>
    <property type="match status" value="1"/>
</dbReference>
<dbReference type="InterPro" id="IPR000266">
    <property type="entry name" value="Ribosomal_uS17"/>
</dbReference>
<sequence length="84" mass="9917">MKDRKEYIGRVSSNKMMKTVVVAIDRTVKHPRYKKYLKRTRHLKAHDETNACNVGDLVKVIETRPLSAQKRWVVLDVLRRAKEL</sequence>
<dbReference type="GO" id="GO:1990904">
    <property type="term" value="C:ribonucleoprotein complex"/>
    <property type="evidence" value="ECO:0007669"/>
    <property type="project" value="UniProtKB-KW"/>
</dbReference>
<comment type="similarity">
    <text evidence="1">Belongs to the universal ribosomal protein uS17 family.</text>
</comment>
<dbReference type="HAMAP" id="MF_01345_B">
    <property type="entry name" value="Ribosomal_uS17_B"/>
    <property type="match status" value="1"/>
</dbReference>
<evidence type="ECO:0000256" key="2">
    <source>
        <dbReference type="ARBA" id="ARBA00022730"/>
    </source>
</evidence>
<dbReference type="InterPro" id="IPR019984">
    <property type="entry name" value="Ribosomal_uS17_bact/chlr"/>
</dbReference>
<dbReference type="InterPro" id="IPR019979">
    <property type="entry name" value="Ribosomal_uS17_CS"/>
</dbReference>
<dbReference type="EMBL" id="UOGF01000028">
    <property type="protein sequence ID" value="VAX27427.1"/>
    <property type="molecule type" value="Genomic_DNA"/>
</dbReference>
<organism evidence="6">
    <name type="scientific">hydrothermal vent metagenome</name>
    <dbReference type="NCBI Taxonomy" id="652676"/>
    <lineage>
        <taxon>unclassified sequences</taxon>
        <taxon>metagenomes</taxon>
        <taxon>ecological metagenomes</taxon>
    </lineage>
</organism>
<dbReference type="AlphaFoldDB" id="A0A3B1DFJ8"/>
<dbReference type="PRINTS" id="PR00973">
    <property type="entry name" value="RIBOSOMALS17"/>
</dbReference>
<reference evidence="6" key="1">
    <citation type="submission" date="2018-06" db="EMBL/GenBank/DDBJ databases">
        <authorList>
            <person name="Zhirakovskaya E."/>
        </authorList>
    </citation>
    <scope>NUCLEOTIDE SEQUENCE</scope>
</reference>
<keyword evidence="3" id="KW-0694">RNA-binding</keyword>